<feature type="region of interest" description="Disordered" evidence="1">
    <location>
        <begin position="1"/>
        <end position="97"/>
    </location>
</feature>
<keyword evidence="2" id="KW-0812">Transmembrane</keyword>
<reference evidence="3 4" key="1">
    <citation type="submission" date="2017-12" db="EMBL/GenBank/DDBJ databases">
        <authorList>
            <person name="Hurst M.R.H."/>
        </authorList>
    </citation>
    <scope>NUCLEOTIDE SEQUENCE [LARGE SCALE GENOMIC DNA]</scope>
    <source>
        <strain evidence="3 4">SY-3-19</strain>
    </source>
</reference>
<name>A0A2S7JZ90_9PROT</name>
<gene>
    <name evidence="3" type="ORF">CW354_21540</name>
</gene>
<dbReference type="EMBL" id="PJCH01000017">
    <property type="protein sequence ID" value="PQA85526.1"/>
    <property type="molecule type" value="Genomic_DNA"/>
</dbReference>
<evidence type="ECO:0000313" key="4">
    <source>
        <dbReference type="Proteomes" id="UP000239504"/>
    </source>
</evidence>
<feature type="compositionally biased region" description="Acidic residues" evidence="1">
    <location>
        <begin position="77"/>
        <end position="90"/>
    </location>
</feature>
<dbReference type="Proteomes" id="UP000239504">
    <property type="component" value="Unassembled WGS sequence"/>
</dbReference>
<evidence type="ECO:0000256" key="2">
    <source>
        <dbReference type="SAM" id="Phobius"/>
    </source>
</evidence>
<feature type="transmembrane region" description="Helical" evidence="2">
    <location>
        <begin position="101"/>
        <end position="119"/>
    </location>
</feature>
<evidence type="ECO:0000256" key="1">
    <source>
        <dbReference type="SAM" id="MobiDB-lite"/>
    </source>
</evidence>
<evidence type="ECO:0000313" key="3">
    <source>
        <dbReference type="EMBL" id="PQA85526.1"/>
    </source>
</evidence>
<sequence length="144" mass="15565">MSRPRLPDAVPPDNQTKSFGPSSLPGAGGEEEFKAPDTATPDFAIPNSNAGPEAQNDAPSFARPPEPAPSFAKVIIETDDEEDEEEEEEDHLMGGHQHPSYRLLIVIGVLLIALAAFVASRNQGPDLPDCASQPEWNQYNCRKS</sequence>
<keyword evidence="4" id="KW-1185">Reference proteome</keyword>
<organism evidence="3 4">
    <name type="scientific">Hyphococcus luteus</name>
    <dbReference type="NCBI Taxonomy" id="2058213"/>
    <lineage>
        <taxon>Bacteria</taxon>
        <taxon>Pseudomonadati</taxon>
        <taxon>Pseudomonadota</taxon>
        <taxon>Alphaproteobacteria</taxon>
        <taxon>Parvularculales</taxon>
        <taxon>Parvularculaceae</taxon>
        <taxon>Hyphococcus</taxon>
    </lineage>
</organism>
<comment type="caution">
    <text evidence="3">The sequence shown here is derived from an EMBL/GenBank/DDBJ whole genome shotgun (WGS) entry which is preliminary data.</text>
</comment>
<keyword evidence="2" id="KW-0472">Membrane</keyword>
<dbReference type="AlphaFoldDB" id="A0A2S7JZ90"/>
<proteinExistence type="predicted"/>
<protein>
    <submittedName>
        <fullName evidence="3">Uncharacterized protein</fullName>
    </submittedName>
</protein>
<keyword evidence="2" id="KW-1133">Transmembrane helix</keyword>
<dbReference type="RefSeq" id="WP_104832166.1">
    <property type="nucleotide sequence ID" value="NZ_PJCH01000017.1"/>
</dbReference>
<accession>A0A2S7JZ90</accession>